<dbReference type="PANTHER" id="PTHR39614:SF2">
    <property type="entry name" value="INTEGRAL MEMBRANE PROTEIN"/>
    <property type="match status" value="1"/>
</dbReference>
<keyword evidence="5" id="KW-1185">Reference proteome</keyword>
<gene>
    <name evidence="4" type="ORF">TCE0_047r18061</name>
</gene>
<feature type="transmembrane region" description="Helical" evidence="2">
    <location>
        <begin position="102"/>
        <end position="123"/>
    </location>
</feature>
<dbReference type="PANTHER" id="PTHR39614">
    <property type="entry name" value="INTEGRAL MEMBRANE PROTEIN"/>
    <property type="match status" value="1"/>
</dbReference>
<feature type="transmembrane region" description="Helical" evidence="2">
    <location>
        <begin position="130"/>
        <end position="152"/>
    </location>
</feature>
<feature type="transmembrane region" description="Helical" evidence="2">
    <location>
        <begin position="23"/>
        <end position="43"/>
    </location>
</feature>
<evidence type="ECO:0000259" key="3">
    <source>
        <dbReference type="Pfam" id="PF20684"/>
    </source>
</evidence>
<feature type="compositionally biased region" description="Low complexity" evidence="1">
    <location>
        <begin position="294"/>
        <end position="303"/>
    </location>
</feature>
<feature type="transmembrane region" description="Helical" evidence="2">
    <location>
        <begin position="55"/>
        <end position="78"/>
    </location>
</feature>
<dbReference type="EMBL" id="DF933843">
    <property type="protein sequence ID" value="GAM43332.1"/>
    <property type="molecule type" value="Genomic_DNA"/>
</dbReference>
<evidence type="ECO:0000313" key="5">
    <source>
        <dbReference type="Proteomes" id="UP000053095"/>
    </source>
</evidence>
<evidence type="ECO:0000256" key="1">
    <source>
        <dbReference type="SAM" id="MobiDB-lite"/>
    </source>
</evidence>
<evidence type="ECO:0000313" key="4">
    <source>
        <dbReference type="EMBL" id="GAM43332.1"/>
    </source>
</evidence>
<sequence length="394" mass="42877">MSYVVVPPGQSPPFEAVDDQHHGAWIIITTALGVAITLVSWLIRLYVRFVLTSTFGLADWILAASSSIIILVAAHYGFGTSIELLKPDIVVRIQNMLVTSDVLYIISQYLAKISVMSILLQLTPQKKHNLATWVVGGVCTAWLVVSILLITVDCEANKPWKPAAEHCTGLLPRWRFITVLDIITEIAWPALAIAVVYGVRTSLDRKTIIMSAFCSRLLIIVFAVLRLHYEKPASKSLDPTLAFIEPYLWEETAMHYSLIASTAFCLRPFMMAVSTNYGTAGDEFLTSSGGPGSGSRTRTGNTSDSYAMKAMSRSSRKKGGSGNGSMTGNSVLRSTTSAVVGGRYDGYMGTGVEHGPSVEATRRKTNGHDASSVGSTESTKMIIRKDMEYTVGYE</sequence>
<keyword evidence="2" id="KW-0472">Membrane</keyword>
<dbReference type="AlphaFoldDB" id="A0A0B8N573"/>
<dbReference type="Proteomes" id="UP000053095">
    <property type="component" value="Unassembled WGS sequence"/>
</dbReference>
<organism evidence="4 5">
    <name type="scientific">Talaromyces pinophilus</name>
    <name type="common">Penicillium pinophilum</name>
    <dbReference type="NCBI Taxonomy" id="128442"/>
    <lineage>
        <taxon>Eukaryota</taxon>
        <taxon>Fungi</taxon>
        <taxon>Dikarya</taxon>
        <taxon>Ascomycota</taxon>
        <taxon>Pezizomycotina</taxon>
        <taxon>Eurotiomycetes</taxon>
        <taxon>Eurotiomycetidae</taxon>
        <taxon>Eurotiales</taxon>
        <taxon>Trichocomaceae</taxon>
        <taxon>Talaromyces</taxon>
        <taxon>Talaromyces sect. Talaromyces</taxon>
    </lineage>
</organism>
<feature type="transmembrane region" description="Helical" evidence="2">
    <location>
        <begin position="209"/>
        <end position="229"/>
    </location>
</feature>
<feature type="region of interest" description="Disordered" evidence="1">
    <location>
        <begin position="286"/>
        <end position="330"/>
    </location>
</feature>
<reference evidence="5" key="1">
    <citation type="journal article" date="2015" name="Genome Announc.">
        <title>Draft genome sequence of Talaromyces cellulolyticus strain Y-94, a source of lignocellulosic biomass-degrading enzymes.</title>
        <authorList>
            <person name="Fujii T."/>
            <person name="Koike H."/>
            <person name="Sawayama S."/>
            <person name="Yano S."/>
            <person name="Inoue H."/>
        </authorList>
    </citation>
    <scope>NUCLEOTIDE SEQUENCE [LARGE SCALE GENOMIC DNA]</scope>
    <source>
        <strain evidence="5">Y-94</strain>
    </source>
</reference>
<feature type="transmembrane region" description="Helical" evidence="2">
    <location>
        <begin position="176"/>
        <end position="197"/>
    </location>
</feature>
<keyword evidence="2" id="KW-0812">Transmembrane</keyword>
<dbReference type="Pfam" id="PF20684">
    <property type="entry name" value="Fung_rhodopsin"/>
    <property type="match status" value="1"/>
</dbReference>
<accession>A0A0B8N573</accession>
<keyword evidence="2" id="KW-1133">Transmembrane helix</keyword>
<name>A0A0B8N573_TALPI</name>
<protein>
    <recommendedName>
        <fullName evidence="3">Rhodopsin domain-containing protein</fullName>
    </recommendedName>
</protein>
<dbReference type="InterPro" id="IPR049326">
    <property type="entry name" value="Rhodopsin_dom_fungi"/>
</dbReference>
<feature type="domain" description="Rhodopsin" evidence="3">
    <location>
        <begin position="43"/>
        <end position="270"/>
    </location>
</feature>
<proteinExistence type="predicted"/>
<evidence type="ECO:0000256" key="2">
    <source>
        <dbReference type="SAM" id="Phobius"/>
    </source>
</evidence>